<feature type="compositionally biased region" description="Basic and acidic residues" evidence="1">
    <location>
        <begin position="347"/>
        <end position="363"/>
    </location>
</feature>
<protein>
    <submittedName>
        <fullName evidence="3">Uncharacterized protein</fullName>
    </submittedName>
</protein>
<dbReference type="AlphaFoldDB" id="A0A4S8M3J2"/>
<dbReference type="OrthoDB" id="1918at2759"/>
<evidence type="ECO:0000256" key="1">
    <source>
        <dbReference type="SAM" id="MobiDB-lite"/>
    </source>
</evidence>
<feature type="transmembrane region" description="Helical" evidence="2">
    <location>
        <begin position="175"/>
        <end position="196"/>
    </location>
</feature>
<proteinExistence type="predicted"/>
<gene>
    <name evidence="3" type="ORF">K435DRAFT_797116</name>
</gene>
<evidence type="ECO:0000256" key="2">
    <source>
        <dbReference type="SAM" id="Phobius"/>
    </source>
</evidence>
<keyword evidence="2" id="KW-1133">Transmembrane helix</keyword>
<dbReference type="EMBL" id="ML179170">
    <property type="protein sequence ID" value="THU96707.1"/>
    <property type="molecule type" value="Genomic_DNA"/>
</dbReference>
<name>A0A4S8M3J2_DENBC</name>
<feature type="region of interest" description="Disordered" evidence="1">
    <location>
        <begin position="334"/>
        <end position="363"/>
    </location>
</feature>
<sequence length="363" mass="40851">MDEVFYDVNKDGVKVAVFPFTKAAYRLDGTVQNAVELTSRARAVELLSSQPTSRHINRYLPPSRLLRVLEALQLVNQKAFTLNITALSVPNKVRSEKATSRGWVFKGSLWSQSSKRSVEHILLKKHPWPIPLLARLFLLLSFHCHPPQQIDITLPTFTTAQYSNNSYSACFGTCLSFYAPSVLAFVSFLFFFVTLVTQSAVVTIDIDTIPYPSKKSLGWIRAEIEATAGGVRVKELFRRWTRGMAAAVGGYWVWKKSELGSAETNQGKPEEMEFLSEQEHIIMSQVKKMVKSRIGGEVEGEEEEAEMDGWFDILRCYDGIKADRAGGIGFRAKAETTSEGGSWKENYGGERMKIRDDGEKKKE</sequence>
<keyword evidence="2" id="KW-0812">Transmembrane</keyword>
<keyword evidence="4" id="KW-1185">Reference proteome</keyword>
<reference evidence="3 4" key="1">
    <citation type="journal article" date="2019" name="Nat. Ecol. Evol.">
        <title>Megaphylogeny resolves global patterns of mushroom evolution.</title>
        <authorList>
            <person name="Varga T."/>
            <person name="Krizsan K."/>
            <person name="Foldi C."/>
            <person name="Dima B."/>
            <person name="Sanchez-Garcia M."/>
            <person name="Sanchez-Ramirez S."/>
            <person name="Szollosi G.J."/>
            <person name="Szarkandi J.G."/>
            <person name="Papp V."/>
            <person name="Albert L."/>
            <person name="Andreopoulos W."/>
            <person name="Angelini C."/>
            <person name="Antonin V."/>
            <person name="Barry K.W."/>
            <person name="Bougher N.L."/>
            <person name="Buchanan P."/>
            <person name="Buyck B."/>
            <person name="Bense V."/>
            <person name="Catcheside P."/>
            <person name="Chovatia M."/>
            <person name="Cooper J."/>
            <person name="Damon W."/>
            <person name="Desjardin D."/>
            <person name="Finy P."/>
            <person name="Geml J."/>
            <person name="Haridas S."/>
            <person name="Hughes K."/>
            <person name="Justo A."/>
            <person name="Karasinski D."/>
            <person name="Kautmanova I."/>
            <person name="Kiss B."/>
            <person name="Kocsube S."/>
            <person name="Kotiranta H."/>
            <person name="LaButti K.M."/>
            <person name="Lechner B.E."/>
            <person name="Liimatainen K."/>
            <person name="Lipzen A."/>
            <person name="Lukacs Z."/>
            <person name="Mihaltcheva S."/>
            <person name="Morgado L.N."/>
            <person name="Niskanen T."/>
            <person name="Noordeloos M.E."/>
            <person name="Ohm R.A."/>
            <person name="Ortiz-Santana B."/>
            <person name="Ovrebo C."/>
            <person name="Racz N."/>
            <person name="Riley R."/>
            <person name="Savchenko A."/>
            <person name="Shiryaev A."/>
            <person name="Soop K."/>
            <person name="Spirin V."/>
            <person name="Szebenyi C."/>
            <person name="Tomsovsky M."/>
            <person name="Tulloss R.E."/>
            <person name="Uehling J."/>
            <person name="Grigoriev I.V."/>
            <person name="Vagvolgyi C."/>
            <person name="Papp T."/>
            <person name="Martin F.M."/>
            <person name="Miettinen O."/>
            <person name="Hibbett D.S."/>
            <person name="Nagy L.G."/>
        </authorList>
    </citation>
    <scope>NUCLEOTIDE SEQUENCE [LARGE SCALE GENOMIC DNA]</scope>
    <source>
        <strain evidence="3 4">CBS 962.96</strain>
    </source>
</reference>
<accession>A0A4S8M3J2</accession>
<evidence type="ECO:0000313" key="4">
    <source>
        <dbReference type="Proteomes" id="UP000297245"/>
    </source>
</evidence>
<organism evidence="3 4">
    <name type="scientific">Dendrothele bispora (strain CBS 962.96)</name>
    <dbReference type="NCBI Taxonomy" id="1314807"/>
    <lineage>
        <taxon>Eukaryota</taxon>
        <taxon>Fungi</taxon>
        <taxon>Dikarya</taxon>
        <taxon>Basidiomycota</taxon>
        <taxon>Agaricomycotina</taxon>
        <taxon>Agaricomycetes</taxon>
        <taxon>Agaricomycetidae</taxon>
        <taxon>Agaricales</taxon>
        <taxon>Agaricales incertae sedis</taxon>
        <taxon>Dendrothele</taxon>
    </lineage>
</organism>
<keyword evidence="2" id="KW-0472">Membrane</keyword>
<dbReference type="Proteomes" id="UP000297245">
    <property type="component" value="Unassembled WGS sequence"/>
</dbReference>
<evidence type="ECO:0000313" key="3">
    <source>
        <dbReference type="EMBL" id="THU96707.1"/>
    </source>
</evidence>